<evidence type="ECO:0000256" key="1">
    <source>
        <dbReference type="SAM" id="MobiDB-lite"/>
    </source>
</evidence>
<dbReference type="EMBL" id="FODE01000109">
    <property type="protein sequence ID" value="SEO43629.1"/>
    <property type="molecule type" value="Genomic_DNA"/>
</dbReference>
<organism evidence="2 3">
    <name type="scientific">Paracoccus alcaliphilus</name>
    <dbReference type="NCBI Taxonomy" id="34002"/>
    <lineage>
        <taxon>Bacteria</taxon>
        <taxon>Pseudomonadati</taxon>
        <taxon>Pseudomonadota</taxon>
        <taxon>Alphaproteobacteria</taxon>
        <taxon>Rhodobacterales</taxon>
        <taxon>Paracoccaceae</taxon>
        <taxon>Paracoccus</taxon>
    </lineage>
</organism>
<evidence type="ECO:0000313" key="3">
    <source>
        <dbReference type="Proteomes" id="UP000199054"/>
    </source>
</evidence>
<sequence length="98" mass="10515">MGAQADALLIESEAKRRLADEYDAAQERGEVVGHGGDRVSKVSGRNLAPATAADLGLSKKQVHEARQIRDAEATQPGIVKQTLDRAIADRREPTRASP</sequence>
<accession>A0A1H8PNN1</accession>
<evidence type="ECO:0000313" key="2">
    <source>
        <dbReference type="EMBL" id="SEO43629.1"/>
    </source>
</evidence>
<dbReference type="AlphaFoldDB" id="A0A1H8PNN1"/>
<gene>
    <name evidence="2" type="ORF">SAMN04489859_11091</name>
</gene>
<protein>
    <submittedName>
        <fullName evidence="2">Uncharacterized protein</fullName>
    </submittedName>
</protein>
<proteinExistence type="predicted"/>
<reference evidence="2 3" key="1">
    <citation type="submission" date="2016-10" db="EMBL/GenBank/DDBJ databases">
        <authorList>
            <person name="de Groot N.N."/>
        </authorList>
    </citation>
    <scope>NUCLEOTIDE SEQUENCE [LARGE SCALE GENOMIC DNA]</scope>
    <source>
        <strain evidence="2 3">DSM 8512</strain>
    </source>
</reference>
<dbReference type="STRING" id="34002.SAMN04489859_11091"/>
<keyword evidence="3" id="KW-1185">Reference proteome</keyword>
<dbReference type="Proteomes" id="UP000199054">
    <property type="component" value="Unassembled WGS sequence"/>
</dbReference>
<feature type="region of interest" description="Disordered" evidence="1">
    <location>
        <begin position="66"/>
        <end position="98"/>
    </location>
</feature>
<feature type="compositionally biased region" description="Basic and acidic residues" evidence="1">
    <location>
        <begin position="82"/>
        <end position="98"/>
    </location>
</feature>
<name>A0A1H8PNN1_9RHOB</name>